<evidence type="ECO:0000313" key="9">
    <source>
        <dbReference type="Proteomes" id="UP000827889"/>
    </source>
</evidence>
<evidence type="ECO:0000256" key="3">
    <source>
        <dbReference type="ARBA" id="ARBA00023242"/>
    </source>
</evidence>
<comment type="subcellular location">
    <subcellularLocation>
        <location evidence="1">Nucleus</location>
    </subcellularLocation>
</comment>
<evidence type="ECO:0000256" key="1">
    <source>
        <dbReference type="ARBA" id="ARBA00004123"/>
    </source>
</evidence>
<feature type="coiled-coil region" evidence="4">
    <location>
        <begin position="446"/>
        <end position="518"/>
    </location>
</feature>
<accession>A0ABM3GYE4</accession>
<feature type="domain" description="Nucleoprotein TPR/MLP1-2" evidence="6">
    <location>
        <begin position="1045"/>
        <end position="1170"/>
    </location>
</feature>
<dbReference type="InterPro" id="IPR057974">
    <property type="entry name" value="NUA/TPR/MLP1-2-like_dom"/>
</dbReference>
<feature type="compositionally biased region" description="Polar residues" evidence="5">
    <location>
        <begin position="1704"/>
        <end position="1715"/>
    </location>
</feature>
<evidence type="ECO:0000259" key="8">
    <source>
        <dbReference type="Pfam" id="PF25785"/>
    </source>
</evidence>
<reference evidence="10" key="2">
    <citation type="submission" date="2025-08" db="UniProtKB">
        <authorList>
            <consortium name="RefSeq"/>
        </authorList>
    </citation>
    <scope>IDENTIFICATION</scope>
    <source>
        <tissue evidence="10">Leaf</tissue>
    </source>
</reference>
<protein>
    <submittedName>
        <fullName evidence="10">Nuclear-pore anchor isoform X1</fullName>
    </submittedName>
</protein>
<feature type="compositionally biased region" description="Polar residues" evidence="5">
    <location>
        <begin position="1686"/>
        <end position="1695"/>
    </location>
</feature>
<evidence type="ECO:0000313" key="10">
    <source>
        <dbReference type="RefSeq" id="XP_048129354.1"/>
    </source>
</evidence>
<dbReference type="PANTHER" id="PTHR18898">
    <property type="entry name" value="NUCLEOPROTEIN TPR-RELATED"/>
    <property type="match status" value="1"/>
</dbReference>
<dbReference type="PANTHER" id="PTHR18898:SF2">
    <property type="entry name" value="NUCLEOPROTEIN TPR"/>
    <property type="match status" value="1"/>
</dbReference>
<proteinExistence type="predicted"/>
<organism evidence="9 10">
    <name type="scientific">Rhodamnia argentea</name>
    <dbReference type="NCBI Taxonomy" id="178133"/>
    <lineage>
        <taxon>Eukaryota</taxon>
        <taxon>Viridiplantae</taxon>
        <taxon>Streptophyta</taxon>
        <taxon>Embryophyta</taxon>
        <taxon>Tracheophyta</taxon>
        <taxon>Spermatophyta</taxon>
        <taxon>Magnoliopsida</taxon>
        <taxon>eudicotyledons</taxon>
        <taxon>Gunneridae</taxon>
        <taxon>Pentapetalae</taxon>
        <taxon>rosids</taxon>
        <taxon>malvids</taxon>
        <taxon>Myrtales</taxon>
        <taxon>Myrtaceae</taxon>
        <taxon>Myrtoideae</taxon>
        <taxon>Myrteae</taxon>
        <taxon>Australasian group</taxon>
        <taxon>Rhodamnia</taxon>
    </lineage>
</organism>
<evidence type="ECO:0000256" key="2">
    <source>
        <dbReference type="ARBA" id="ARBA00023054"/>
    </source>
</evidence>
<dbReference type="Pfam" id="PF07926">
    <property type="entry name" value="TPR_MLP1_2"/>
    <property type="match status" value="1"/>
</dbReference>
<feature type="compositionally biased region" description="Basic residues" evidence="5">
    <location>
        <begin position="2023"/>
        <end position="2039"/>
    </location>
</feature>
<feature type="domain" description="NUA/TPR/MLP1-2-like" evidence="8">
    <location>
        <begin position="491"/>
        <end position="597"/>
    </location>
</feature>
<feature type="coiled-coil region" evidence="4">
    <location>
        <begin position="601"/>
        <end position="629"/>
    </location>
</feature>
<evidence type="ECO:0000256" key="5">
    <source>
        <dbReference type="SAM" id="MobiDB-lite"/>
    </source>
</evidence>
<dbReference type="GeneID" id="115738663"/>
<feature type="coiled-coil region" evidence="4">
    <location>
        <begin position="1198"/>
        <end position="1239"/>
    </location>
</feature>
<feature type="coiled-coil region" evidence="4">
    <location>
        <begin position="1102"/>
        <end position="1168"/>
    </location>
</feature>
<feature type="compositionally biased region" description="Basic and acidic residues" evidence="5">
    <location>
        <begin position="1782"/>
        <end position="1796"/>
    </location>
</feature>
<feature type="coiled-coil region" evidence="4">
    <location>
        <begin position="694"/>
        <end position="742"/>
    </location>
</feature>
<dbReference type="RefSeq" id="XP_048129354.1">
    <property type="nucleotide sequence ID" value="XM_048273397.1"/>
</dbReference>
<dbReference type="Pfam" id="PF25481">
    <property type="entry name" value="Nucleoprot-TPR"/>
    <property type="match status" value="1"/>
</dbReference>
<feature type="coiled-coil region" evidence="4">
    <location>
        <begin position="21"/>
        <end position="48"/>
    </location>
</feature>
<gene>
    <name evidence="10" type="primary">LOC115738663</name>
</gene>
<keyword evidence="2 4" id="KW-0175">Coiled coil</keyword>
<evidence type="ECO:0000259" key="6">
    <source>
        <dbReference type="Pfam" id="PF07926"/>
    </source>
</evidence>
<dbReference type="InterPro" id="IPR012929">
    <property type="entry name" value="Nucleoprot-TPR/MLP1-2_dom"/>
</dbReference>
<feature type="coiled-coil region" evidence="4">
    <location>
        <begin position="299"/>
        <end position="358"/>
    </location>
</feature>
<feature type="domain" description="Nucleoprotein TPR/MPL1" evidence="7">
    <location>
        <begin position="170"/>
        <end position="249"/>
    </location>
</feature>
<feature type="coiled-coil region" evidence="4">
    <location>
        <begin position="109"/>
        <end position="185"/>
    </location>
</feature>
<feature type="region of interest" description="Disordered" evidence="5">
    <location>
        <begin position="1444"/>
        <end position="1471"/>
    </location>
</feature>
<keyword evidence="9" id="KW-1185">Reference proteome</keyword>
<evidence type="ECO:0000259" key="7">
    <source>
        <dbReference type="Pfam" id="PF25481"/>
    </source>
</evidence>
<feature type="region of interest" description="Disordered" evidence="5">
    <location>
        <begin position="1765"/>
        <end position="2052"/>
    </location>
</feature>
<feature type="compositionally biased region" description="Low complexity" evidence="5">
    <location>
        <begin position="1954"/>
        <end position="1980"/>
    </location>
</feature>
<name>A0ABM3GYE4_9MYRT</name>
<dbReference type="InterPro" id="IPR057577">
    <property type="entry name" value="Nucleoprot-TPR/MLP1_dom"/>
</dbReference>
<feature type="region of interest" description="Disordered" evidence="5">
    <location>
        <begin position="1661"/>
        <end position="1740"/>
    </location>
</feature>
<dbReference type="Pfam" id="PF25785">
    <property type="entry name" value="TPR"/>
    <property type="match status" value="1"/>
</dbReference>
<keyword evidence="3" id="KW-0539">Nucleus</keyword>
<dbReference type="Proteomes" id="UP000827889">
    <property type="component" value="Chromosome 2"/>
</dbReference>
<reference evidence="9" key="1">
    <citation type="submission" date="2025-05" db="UniProtKB">
        <authorList>
            <consortium name="RefSeq"/>
        </authorList>
    </citation>
    <scope>NUCLEOTIDE SEQUENCE [LARGE SCALE GENOMIC DNA]</scope>
</reference>
<feature type="compositionally biased region" description="Polar residues" evidence="5">
    <location>
        <begin position="1885"/>
        <end position="1894"/>
    </location>
</feature>
<feature type="coiled-coil region" evidence="4">
    <location>
        <begin position="816"/>
        <end position="1052"/>
    </location>
</feature>
<evidence type="ECO:0000256" key="4">
    <source>
        <dbReference type="SAM" id="Coils"/>
    </source>
</evidence>
<feature type="compositionally biased region" description="Basic and acidic residues" evidence="5">
    <location>
        <begin position="1803"/>
        <end position="1822"/>
    </location>
</feature>
<sequence length="2052" mass="231395">MPLFLSDDEFSRCSHDAALVAEKADAFIRNLQRELDSFKAQLDASSITAEQTCSLLEQKYLSLSSDFSQLQSHSLHLQSSLDHRLSDLADLQSQKHRLHLQCMEKDGQIERLTTEVSELHKSKRQLMELVEHKDLELSDKNATLKSYLDKIVSLTENASQKEARLSEIQAELTRSQATCSRLSQEKELIERHNVWLNDELKAKIDSAVELRRVNADLEADMSAKLADVERQLADSSTSLNWNKERARDLEAKLAAVQEELCSTKDSAAANEERFQAEISTVNRLVELYKESSDEWSRKAGELEGVIKALETHLAQVENNYKEKLEEELSTRRQLEKEAEDLKAKLEKCEAEMESVRKDNESNLLPLSSFSLESWKGGSDPNDMVQDDRSIVPRVPIGVSGTALAASLLRDGWSLAKMYAKYQEAVDALRHEQMGRKEAEAVLQRVLYELEEKAEAILDERAEHERMVEAYSMINQRLQQATSEQLNLERAIRELKADLKKHERDYVLAQQEVVDLQKQVTVLLKECRDIQLRYGSNLHDYSYDKGTNGAVEMIAEYDTEKVISDRLLTFKDINGLVEQNVQLRTLVRSLSDQIEMKELEFKEKLEMELKKQTEEAASKVAAVLRRAEEQTVMIESLHTSVSMYKRLYEEEHKLNSSNSHTAVAVPEEGRMGFQFLIEGSQDAAKKAQEHAAERVRCLEEDLAKSRSKIILLQSERDKMALEADFMREKLDRLMNESEHKREETNGVLARNVEFSQLIVDYQRKVRESSESLHSAEELTRKLNMEVAVLKQEKEILSSAERRACAEVQSLSERIYRLQATLDTIQSAEEVREEARAAEKKRQEEYIQHIQKEWAEAKKELQEEHDNVRKLTLDRDQSLKNSMKQVEEMGKELASALRAVAAAETRAAVAEAKLSDLEKRIKSSDSKIVEVANAGGSLSISTNEAYSELQIAKEEIEKLREEAQANKEHMLQYKSIAQVNESALKQMECAHENFKTEAERLKQSLEAEVVSLRERLSQMETEVNNKSEQVASMNVEKEEAVASVLAEITSLKEENTLKSSAVGTLETKISLLEDKWKSEHERWRSAQSNYERQVILQSETIQELTKTSEALASLQQETEGLRRRANSLKSENDELKARWEVEKSILVESKAEAEKKYNELNEQNKILHDRLGALHIQLAERECTSAGISADDNAGLQSVINYLRRSKEIAETEISLLKQERLRLQSQLESAQKAAETAQESLRVERASSRSLLFSEDEFKSLQLQVREISLLRESNLQLREENKHNFEECQKLREETQRVATAHAKMENILMEKQIELEALNKQIETQRTEKDGLEKRVTELIERCKSIDVEHYDRLKNDVRQMQEKLKEKDTQIEEISMLLSQKQDRVAQLQQDLEHSRLQLNEKEKRVHEILQTEEKHKRLITQLKRKAETLAKEKEELIKESQALSKQLEESKQGRRPTGDNLEQVMKEREEKEARIQILEKTVERQREGLKKERERRQKIEETIMNSIKRADEEKTKVLRELEKHKQVLRQVSDELEKLKHAKDSLPEGTSVIQFLSGNLLDDLASGYVLAIENFERVSNTLATELGARASTQDADASLAAAAVSVSAAASQATVSAPEMTNVAPKTMEEKERRFILPKPSIETRKTGRKLVRPRLKMDEPQDVEMTDAEGSNNVGKVGPPADTESNIMTSLQHPLRKRLASSVSELHDQSQTQGGGVGDTSAPLMKKSKGVDVSHDAAQETGGSALEYLNVGLTIEETSDALGDLPQAPSEEAVDEKEDTQVPEEKAEERESQQLEEASDPERKNDKNISFEEILDKSGETGIVSNDGSKEPTDQDNINSVAEFASDKEEGELILDAADVESGGDVSNLLESPEVEEGKTEQALTPTTSPSRADDVDVGATVTDLSEITSSEVPQHEKVEDGEITEETAEGSDKVNDGSDAVTVEIEQTPEGAAGSENAGASAEAASLVQSSSSVNAEVEESKRASPAGGTSTTINLLERARERAALRQAGVVTPPSSRGRARAVRGRSARGRGGRTGRGQGEPGQSSK</sequence>